<dbReference type="PANTHER" id="PTHR43537:SF41">
    <property type="entry name" value="TRANSCRIPTIONAL REGULATORY PROTEIN"/>
    <property type="match status" value="1"/>
</dbReference>
<evidence type="ECO:0000313" key="7">
    <source>
        <dbReference type="EMBL" id="TXC82550.1"/>
    </source>
</evidence>
<gene>
    <name evidence="7" type="ORF">FRZ40_18965</name>
    <name evidence="6" type="ORF">V4C56_39610</name>
</gene>
<dbReference type="Proteomes" id="UP001481677">
    <property type="component" value="Unassembled WGS sequence"/>
</dbReference>
<dbReference type="Proteomes" id="UP000321776">
    <property type="component" value="Unassembled WGS sequence"/>
</dbReference>
<evidence type="ECO:0000313" key="8">
    <source>
        <dbReference type="Proteomes" id="UP000321776"/>
    </source>
</evidence>
<reference evidence="7 8" key="1">
    <citation type="journal article" date="2018" name="Int. J. Syst. Evol. Microbiol.">
        <title>Paraburkholderia azotifigens sp. nov., a nitrogen-fixing bacterium isolated from paddy soil.</title>
        <authorList>
            <person name="Choi G.M."/>
            <person name="Im W.T."/>
        </authorList>
    </citation>
    <scope>NUCLEOTIDE SEQUENCE [LARGE SCALE GENOMIC DNA]</scope>
    <source>
        <strain evidence="7 8">NF 2-5-3</strain>
    </source>
</reference>
<keyword evidence="3" id="KW-0804">Transcription</keyword>
<organism evidence="7 8">
    <name type="scientific">Paraburkholderia azotifigens</name>
    <dbReference type="NCBI Taxonomy" id="2057004"/>
    <lineage>
        <taxon>Bacteria</taxon>
        <taxon>Pseudomonadati</taxon>
        <taxon>Pseudomonadota</taxon>
        <taxon>Betaproteobacteria</taxon>
        <taxon>Burkholderiales</taxon>
        <taxon>Burkholderiaceae</taxon>
        <taxon>Paraburkholderia</taxon>
    </lineage>
</organism>
<dbReference type="InterPro" id="IPR036388">
    <property type="entry name" value="WH-like_DNA-bd_sf"/>
</dbReference>
<dbReference type="EMBL" id="JAZHGA010000052">
    <property type="protein sequence ID" value="MEM5345717.1"/>
    <property type="molecule type" value="Genomic_DNA"/>
</dbReference>
<dbReference type="InterPro" id="IPR000524">
    <property type="entry name" value="Tscrpt_reg_HTH_GntR"/>
</dbReference>
<dbReference type="SUPFAM" id="SSF48008">
    <property type="entry name" value="GntR ligand-binding domain-like"/>
    <property type="match status" value="1"/>
</dbReference>
<dbReference type="InterPro" id="IPR036390">
    <property type="entry name" value="WH_DNA-bd_sf"/>
</dbReference>
<dbReference type="PROSITE" id="PS50949">
    <property type="entry name" value="HTH_GNTR"/>
    <property type="match status" value="1"/>
</dbReference>
<dbReference type="Pfam" id="PF07729">
    <property type="entry name" value="FCD"/>
    <property type="match status" value="1"/>
</dbReference>
<dbReference type="Gene3D" id="1.20.120.530">
    <property type="entry name" value="GntR ligand-binding domain-like"/>
    <property type="match status" value="1"/>
</dbReference>
<dbReference type="PANTHER" id="PTHR43537">
    <property type="entry name" value="TRANSCRIPTIONAL REGULATOR, GNTR FAMILY"/>
    <property type="match status" value="1"/>
</dbReference>
<dbReference type="SMART" id="SM00345">
    <property type="entry name" value="HTH_GNTR"/>
    <property type="match status" value="1"/>
</dbReference>
<evidence type="ECO:0000256" key="3">
    <source>
        <dbReference type="ARBA" id="ARBA00023163"/>
    </source>
</evidence>
<name>A0A5C6VC53_9BURK</name>
<accession>A0A5C6VC53</accession>
<dbReference type="Gene3D" id="1.10.10.10">
    <property type="entry name" value="Winged helix-like DNA-binding domain superfamily/Winged helix DNA-binding domain"/>
    <property type="match status" value="1"/>
</dbReference>
<evidence type="ECO:0000256" key="2">
    <source>
        <dbReference type="ARBA" id="ARBA00023125"/>
    </source>
</evidence>
<dbReference type="GO" id="GO:0003700">
    <property type="term" value="F:DNA-binding transcription factor activity"/>
    <property type="evidence" value="ECO:0007669"/>
    <property type="project" value="InterPro"/>
</dbReference>
<reference evidence="7" key="2">
    <citation type="submission" date="2019-08" db="EMBL/GenBank/DDBJ databases">
        <authorList>
            <person name="Im W.-T."/>
        </authorList>
    </citation>
    <scope>NUCLEOTIDE SEQUENCE</scope>
    <source>
        <strain evidence="7">NF 2-5-3</strain>
    </source>
</reference>
<dbReference type="RefSeq" id="WP_147235152.1">
    <property type="nucleotide sequence ID" value="NZ_JAZHFZ010000066.1"/>
</dbReference>
<dbReference type="AlphaFoldDB" id="A0A5C6VC53"/>
<dbReference type="InterPro" id="IPR011711">
    <property type="entry name" value="GntR_C"/>
</dbReference>
<dbReference type="SMART" id="SM00895">
    <property type="entry name" value="FCD"/>
    <property type="match status" value="1"/>
</dbReference>
<evidence type="ECO:0000256" key="1">
    <source>
        <dbReference type="ARBA" id="ARBA00023015"/>
    </source>
</evidence>
<dbReference type="SUPFAM" id="SSF46785">
    <property type="entry name" value="Winged helix' DNA-binding domain"/>
    <property type="match status" value="1"/>
</dbReference>
<evidence type="ECO:0000259" key="5">
    <source>
        <dbReference type="PROSITE" id="PS50949"/>
    </source>
</evidence>
<keyword evidence="1" id="KW-0805">Transcription regulation</keyword>
<proteinExistence type="predicted"/>
<dbReference type="CDD" id="cd07377">
    <property type="entry name" value="WHTH_GntR"/>
    <property type="match status" value="1"/>
</dbReference>
<keyword evidence="9" id="KW-1185">Reference proteome</keyword>
<dbReference type="InterPro" id="IPR008920">
    <property type="entry name" value="TF_FadR/GntR_C"/>
</dbReference>
<feature type="region of interest" description="Disordered" evidence="4">
    <location>
        <begin position="243"/>
        <end position="262"/>
    </location>
</feature>
<evidence type="ECO:0000256" key="4">
    <source>
        <dbReference type="SAM" id="MobiDB-lite"/>
    </source>
</evidence>
<protein>
    <submittedName>
        <fullName evidence="7">GntR family transcriptional regulator</fullName>
    </submittedName>
</protein>
<feature type="domain" description="HTH gntR-type" evidence="5">
    <location>
        <begin position="29"/>
        <end position="96"/>
    </location>
</feature>
<reference evidence="6 9" key="3">
    <citation type="submission" date="2024-01" db="EMBL/GenBank/DDBJ databases">
        <title>The diversity of rhizobia nodulating Mimosa spp. in eleven states of Brazil covering several biomes is determined by host plant, location, and edaphic factors.</title>
        <authorList>
            <person name="Rouws L."/>
            <person name="Barauna A."/>
            <person name="Beukes C."/>
            <person name="De Faria S.M."/>
            <person name="Gross E."/>
            <person name="Dos Reis Junior F.B."/>
            <person name="Simon M."/>
            <person name="Maluk M."/>
            <person name="Odee D.W."/>
            <person name="Kenicer G."/>
            <person name="Young J.P.W."/>
            <person name="Reis V.M."/>
            <person name="Zilli J."/>
            <person name="James E.K."/>
        </authorList>
    </citation>
    <scope>NUCLEOTIDE SEQUENCE [LARGE SCALE GENOMIC DNA]</scope>
    <source>
        <strain evidence="6 9">JPY530</strain>
    </source>
</reference>
<dbReference type="Pfam" id="PF00392">
    <property type="entry name" value="GntR"/>
    <property type="match status" value="1"/>
</dbReference>
<sequence length="262" mass="28111">MNNATDGFPLAGASQASAPLLPAAHEPRSSTPRVIAEALRAAIVEGTLAPGAPLRQDAIARHFSVSAIPVREALRQLESEGWVKVELNKGASVARLTPAEAREIYEIRSALESLAISLAIPNHTPETLREAVALCKAAESEPDPALYVARNEAFHTCLYAPANRPQLAEMIAALHRRGERYLRLKFGLPAYKGESDAEHLAILAAVERQDIATAQSLISAHLLGTGELVYRFLTERAQAEAAAAAPRRKRGRPARTPTTIGS</sequence>
<evidence type="ECO:0000313" key="6">
    <source>
        <dbReference type="EMBL" id="MEM5345717.1"/>
    </source>
</evidence>
<evidence type="ECO:0000313" key="9">
    <source>
        <dbReference type="Proteomes" id="UP001481677"/>
    </source>
</evidence>
<dbReference type="GO" id="GO:0003677">
    <property type="term" value="F:DNA binding"/>
    <property type="evidence" value="ECO:0007669"/>
    <property type="project" value="UniProtKB-KW"/>
</dbReference>
<keyword evidence="2" id="KW-0238">DNA-binding</keyword>
<dbReference type="EMBL" id="VOQS01000003">
    <property type="protein sequence ID" value="TXC82550.1"/>
    <property type="molecule type" value="Genomic_DNA"/>
</dbReference>
<comment type="caution">
    <text evidence="7">The sequence shown here is derived from an EMBL/GenBank/DDBJ whole genome shotgun (WGS) entry which is preliminary data.</text>
</comment>